<dbReference type="Proteomes" id="UP001142610">
    <property type="component" value="Unassembled WGS sequence"/>
</dbReference>
<dbReference type="GO" id="GO:0009435">
    <property type="term" value="P:NAD+ biosynthetic process"/>
    <property type="evidence" value="ECO:0007669"/>
    <property type="project" value="UniProtKB-UniRule"/>
</dbReference>
<comment type="pathway">
    <text evidence="2 11">Cofactor biosynthesis; NAD(+) biosynthesis; deamido-NAD(+) from nicotinate D-ribonucleotide: step 1/1.</text>
</comment>
<evidence type="ECO:0000256" key="11">
    <source>
        <dbReference type="HAMAP-Rule" id="MF_00244"/>
    </source>
</evidence>
<evidence type="ECO:0000256" key="1">
    <source>
        <dbReference type="ARBA" id="ARBA00002324"/>
    </source>
</evidence>
<reference evidence="13" key="1">
    <citation type="submission" date="2022-07" db="EMBL/GenBank/DDBJ databases">
        <title>Parvularcula maris sp. nov., an algicidal bacterium isolated from seawater.</title>
        <authorList>
            <person name="Li F."/>
        </authorList>
    </citation>
    <scope>NUCLEOTIDE SEQUENCE</scope>
    <source>
        <strain evidence="13">BGMRC 0090</strain>
    </source>
</reference>
<dbReference type="NCBIfam" id="TIGR00125">
    <property type="entry name" value="cyt_tran_rel"/>
    <property type="match status" value="1"/>
</dbReference>
<keyword evidence="9 11" id="KW-0520">NAD</keyword>
<dbReference type="CDD" id="cd02165">
    <property type="entry name" value="NMNAT"/>
    <property type="match status" value="1"/>
</dbReference>
<evidence type="ECO:0000256" key="3">
    <source>
        <dbReference type="ARBA" id="ARBA00009014"/>
    </source>
</evidence>
<dbReference type="HAMAP" id="MF_00244">
    <property type="entry name" value="NaMN_adenylyltr"/>
    <property type="match status" value="1"/>
</dbReference>
<protein>
    <recommendedName>
        <fullName evidence="11">Probable nicotinate-nucleotide adenylyltransferase</fullName>
        <ecNumber evidence="11">2.7.7.18</ecNumber>
    </recommendedName>
    <alternativeName>
        <fullName evidence="11">Deamido-NAD(+) diphosphorylase</fullName>
    </alternativeName>
    <alternativeName>
        <fullName evidence="11">Deamido-NAD(+) pyrophosphorylase</fullName>
    </alternativeName>
    <alternativeName>
        <fullName evidence="11">Nicotinate mononucleotide adenylyltransferase</fullName>
        <shortName evidence="11">NaMN adenylyltransferase</shortName>
    </alternativeName>
</protein>
<feature type="domain" description="Cytidyltransferase-like" evidence="12">
    <location>
        <begin position="8"/>
        <end position="187"/>
    </location>
</feature>
<keyword evidence="8 11" id="KW-0067">ATP-binding</keyword>
<accession>A0A9X2L8T0</accession>
<proteinExistence type="inferred from homology"/>
<evidence type="ECO:0000313" key="13">
    <source>
        <dbReference type="EMBL" id="MCQ8185181.1"/>
    </source>
</evidence>
<evidence type="ECO:0000256" key="10">
    <source>
        <dbReference type="ARBA" id="ARBA00048721"/>
    </source>
</evidence>
<dbReference type="PANTHER" id="PTHR39321:SF3">
    <property type="entry name" value="PHOSPHOPANTETHEINE ADENYLYLTRANSFERASE"/>
    <property type="match status" value="1"/>
</dbReference>
<comment type="caution">
    <text evidence="13">The sequence shown here is derived from an EMBL/GenBank/DDBJ whole genome shotgun (WGS) entry which is preliminary data.</text>
</comment>
<dbReference type="Pfam" id="PF01467">
    <property type="entry name" value="CTP_transf_like"/>
    <property type="match status" value="1"/>
</dbReference>
<evidence type="ECO:0000256" key="5">
    <source>
        <dbReference type="ARBA" id="ARBA00022679"/>
    </source>
</evidence>
<keyword evidence="5 11" id="KW-0808">Transferase</keyword>
<dbReference type="EMBL" id="JANIBC010000004">
    <property type="protein sequence ID" value="MCQ8185181.1"/>
    <property type="molecule type" value="Genomic_DNA"/>
</dbReference>
<dbReference type="GO" id="GO:0004515">
    <property type="term" value="F:nicotinate-nucleotide adenylyltransferase activity"/>
    <property type="evidence" value="ECO:0007669"/>
    <property type="project" value="UniProtKB-UniRule"/>
</dbReference>
<evidence type="ECO:0000259" key="12">
    <source>
        <dbReference type="Pfam" id="PF01467"/>
    </source>
</evidence>
<evidence type="ECO:0000256" key="9">
    <source>
        <dbReference type="ARBA" id="ARBA00023027"/>
    </source>
</evidence>
<evidence type="ECO:0000256" key="4">
    <source>
        <dbReference type="ARBA" id="ARBA00022642"/>
    </source>
</evidence>
<evidence type="ECO:0000256" key="8">
    <source>
        <dbReference type="ARBA" id="ARBA00022840"/>
    </source>
</evidence>
<evidence type="ECO:0000256" key="7">
    <source>
        <dbReference type="ARBA" id="ARBA00022741"/>
    </source>
</evidence>
<evidence type="ECO:0000313" key="14">
    <source>
        <dbReference type="Proteomes" id="UP001142610"/>
    </source>
</evidence>
<comment type="similarity">
    <text evidence="3 11">Belongs to the NadD family.</text>
</comment>
<keyword evidence="6 11" id="KW-0548">Nucleotidyltransferase</keyword>
<dbReference type="PANTHER" id="PTHR39321">
    <property type="entry name" value="NICOTINATE-NUCLEOTIDE ADENYLYLTRANSFERASE-RELATED"/>
    <property type="match status" value="1"/>
</dbReference>
<dbReference type="Gene3D" id="3.40.50.620">
    <property type="entry name" value="HUPs"/>
    <property type="match status" value="1"/>
</dbReference>
<dbReference type="RefSeq" id="WP_256619048.1">
    <property type="nucleotide sequence ID" value="NZ_JANIBC010000004.1"/>
</dbReference>
<dbReference type="SUPFAM" id="SSF52374">
    <property type="entry name" value="Nucleotidylyl transferase"/>
    <property type="match status" value="1"/>
</dbReference>
<dbReference type="InterPro" id="IPR014729">
    <property type="entry name" value="Rossmann-like_a/b/a_fold"/>
</dbReference>
<dbReference type="AlphaFoldDB" id="A0A9X2L8T0"/>
<evidence type="ECO:0000256" key="2">
    <source>
        <dbReference type="ARBA" id="ARBA00005019"/>
    </source>
</evidence>
<keyword evidence="4 11" id="KW-0662">Pyridine nucleotide biosynthesis</keyword>
<dbReference type="EC" id="2.7.7.18" evidence="11"/>
<organism evidence="13 14">
    <name type="scientific">Parvularcula maris</name>
    <dbReference type="NCBI Taxonomy" id="2965077"/>
    <lineage>
        <taxon>Bacteria</taxon>
        <taxon>Pseudomonadati</taxon>
        <taxon>Pseudomonadota</taxon>
        <taxon>Alphaproteobacteria</taxon>
        <taxon>Parvularculales</taxon>
        <taxon>Parvularculaceae</taxon>
        <taxon>Parvularcula</taxon>
    </lineage>
</organism>
<keyword evidence="14" id="KW-1185">Reference proteome</keyword>
<comment type="function">
    <text evidence="1 11">Catalyzes the reversible adenylation of nicotinate mononucleotide (NaMN) to nicotinic acid adenine dinucleotide (NaAD).</text>
</comment>
<dbReference type="InterPro" id="IPR004821">
    <property type="entry name" value="Cyt_trans-like"/>
</dbReference>
<dbReference type="InterPro" id="IPR005248">
    <property type="entry name" value="NadD/NMNAT"/>
</dbReference>
<gene>
    <name evidence="11" type="primary">nadD</name>
    <name evidence="13" type="ORF">NOG11_07220</name>
</gene>
<dbReference type="GO" id="GO:0005524">
    <property type="term" value="F:ATP binding"/>
    <property type="evidence" value="ECO:0007669"/>
    <property type="project" value="UniProtKB-KW"/>
</dbReference>
<comment type="catalytic activity">
    <reaction evidence="10 11">
        <text>nicotinate beta-D-ribonucleotide + ATP + H(+) = deamido-NAD(+) + diphosphate</text>
        <dbReference type="Rhea" id="RHEA:22860"/>
        <dbReference type="ChEBI" id="CHEBI:15378"/>
        <dbReference type="ChEBI" id="CHEBI:30616"/>
        <dbReference type="ChEBI" id="CHEBI:33019"/>
        <dbReference type="ChEBI" id="CHEBI:57502"/>
        <dbReference type="ChEBI" id="CHEBI:58437"/>
        <dbReference type="EC" id="2.7.7.18"/>
    </reaction>
</comment>
<keyword evidence="7 11" id="KW-0547">Nucleotide-binding</keyword>
<sequence length="200" mass="22200">MKKAAIGVLGGSFNPPHQGHRALVRHAARRLDLQGMRVLVTPQNPLKEAGDYAPLDKRIEATKKMMRGLPNVQVAPEAELGPVYAVDSIKRLIMRERGTPFVYILGADSFANLHKWHRWRELMHMLPIAVVSRPGYKGEALHSAAGRAFSRCQLPERHATALAHQKAPAWCYIGGLSQPESSSMIREEADPSKSYFESAT</sequence>
<evidence type="ECO:0000256" key="6">
    <source>
        <dbReference type="ARBA" id="ARBA00022695"/>
    </source>
</evidence>
<name>A0A9X2L8T0_9PROT</name>